<proteinExistence type="predicted"/>
<reference evidence="2" key="1">
    <citation type="journal article" date="2022" name="Mol. Ecol. Resour.">
        <title>The genomes of chicory, endive, great burdock and yacon provide insights into Asteraceae palaeo-polyploidization history and plant inulin production.</title>
        <authorList>
            <person name="Fan W."/>
            <person name="Wang S."/>
            <person name="Wang H."/>
            <person name="Wang A."/>
            <person name="Jiang F."/>
            <person name="Liu H."/>
            <person name="Zhao H."/>
            <person name="Xu D."/>
            <person name="Zhang Y."/>
        </authorList>
    </citation>
    <scope>NUCLEOTIDE SEQUENCE [LARGE SCALE GENOMIC DNA]</scope>
    <source>
        <strain evidence="2">cv. Niubang</strain>
    </source>
</reference>
<evidence type="ECO:0000313" key="2">
    <source>
        <dbReference type="Proteomes" id="UP001055879"/>
    </source>
</evidence>
<evidence type="ECO:0000313" key="1">
    <source>
        <dbReference type="EMBL" id="KAI3681438.1"/>
    </source>
</evidence>
<dbReference type="EMBL" id="CM042059">
    <property type="protein sequence ID" value="KAI3681438.1"/>
    <property type="molecule type" value="Genomic_DNA"/>
</dbReference>
<organism evidence="1 2">
    <name type="scientific">Arctium lappa</name>
    <name type="common">Greater burdock</name>
    <name type="synonym">Lappa major</name>
    <dbReference type="NCBI Taxonomy" id="4217"/>
    <lineage>
        <taxon>Eukaryota</taxon>
        <taxon>Viridiplantae</taxon>
        <taxon>Streptophyta</taxon>
        <taxon>Embryophyta</taxon>
        <taxon>Tracheophyta</taxon>
        <taxon>Spermatophyta</taxon>
        <taxon>Magnoliopsida</taxon>
        <taxon>eudicotyledons</taxon>
        <taxon>Gunneridae</taxon>
        <taxon>Pentapetalae</taxon>
        <taxon>asterids</taxon>
        <taxon>campanulids</taxon>
        <taxon>Asterales</taxon>
        <taxon>Asteraceae</taxon>
        <taxon>Carduoideae</taxon>
        <taxon>Cardueae</taxon>
        <taxon>Arctiinae</taxon>
        <taxon>Arctium</taxon>
    </lineage>
</organism>
<sequence length="152" mass="16592">MQYFRYQVCATADAIGLDDRCSYMSVLLPFLPLFGSMFSPQSIRGVSLLLFLVNAFTHNQAKLKNVDANLIPPRILLHSAMDGSLGAGQPNNNNNKNNNRREKLSRGSTLSYNSNSTYNPSRLEPSSASLKSSLASLKISISLPSPIPFPNG</sequence>
<name>A0ACB8Y8N1_ARCLA</name>
<accession>A0ACB8Y8N1</accession>
<reference evidence="1 2" key="2">
    <citation type="journal article" date="2022" name="Mol. Ecol. Resour.">
        <title>The genomes of chicory, endive, great burdock and yacon provide insights into Asteraceae paleo-polyploidization history and plant inulin production.</title>
        <authorList>
            <person name="Fan W."/>
            <person name="Wang S."/>
            <person name="Wang H."/>
            <person name="Wang A."/>
            <person name="Jiang F."/>
            <person name="Liu H."/>
            <person name="Zhao H."/>
            <person name="Xu D."/>
            <person name="Zhang Y."/>
        </authorList>
    </citation>
    <scope>NUCLEOTIDE SEQUENCE [LARGE SCALE GENOMIC DNA]</scope>
    <source>
        <strain evidence="2">cv. Niubang</strain>
    </source>
</reference>
<protein>
    <submittedName>
        <fullName evidence="1">Uncharacterized protein</fullName>
    </submittedName>
</protein>
<dbReference type="Proteomes" id="UP001055879">
    <property type="component" value="Linkage Group LG13"/>
</dbReference>
<comment type="caution">
    <text evidence="1">The sequence shown here is derived from an EMBL/GenBank/DDBJ whole genome shotgun (WGS) entry which is preliminary data.</text>
</comment>
<gene>
    <name evidence="1" type="ORF">L6452_36233</name>
</gene>
<keyword evidence="2" id="KW-1185">Reference proteome</keyword>